<dbReference type="AlphaFoldDB" id="A0AAE1NLT6"/>
<name>A0AAE1NLT6_9EUCA</name>
<protein>
    <submittedName>
        <fullName evidence="1">Uncharacterized protein</fullName>
    </submittedName>
</protein>
<accession>A0AAE1NLT6</accession>
<evidence type="ECO:0000313" key="2">
    <source>
        <dbReference type="Proteomes" id="UP001292094"/>
    </source>
</evidence>
<organism evidence="1 2">
    <name type="scientific">Petrolisthes manimaculis</name>
    <dbReference type="NCBI Taxonomy" id="1843537"/>
    <lineage>
        <taxon>Eukaryota</taxon>
        <taxon>Metazoa</taxon>
        <taxon>Ecdysozoa</taxon>
        <taxon>Arthropoda</taxon>
        <taxon>Crustacea</taxon>
        <taxon>Multicrustacea</taxon>
        <taxon>Malacostraca</taxon>
        <taxon>Eumalacostraca</taxon>
        <taxon>Eucarida</taxon>
        <taxon>Decapoda</taxon>
        <taxon>Pleocyemata</taxon>
        <taxon>Anomura</taxon>
        <taxon>Galatheoidea</taxon>
        <taxon>Porcellanidae</taxon>
        <taxon>Petrolisthes</taxon>
    </lineage>
</organism>
<proteinExistence type="predicted"/>
<gene>
    <name evidence="1" type="ORF">Pmani_035382</name>
</gene>
<evidence type="ECO:0000313" key="1">
    <source>
        <dbReference type="EMBL" id="KAK4291803.1"/>
    </source>
</evidence>
<feature type="non-terminal residue" evidence="1">
    <location>
        <position position="1"/>
    </location>
</feature>
<dbReference type="EMBL" id="JAWZYT010005041">
    <property type="protein sequence ID" value="KAK4291803.1"/>
    <property type="molecule type" value="Genomic_DNA"/>
</dbReference>
<dbReference type="Proteomes" id="UP001292094">
    <property type="component" value="Unassembled WGS sequence"/>
</dbReference>
<comment type="caution">
    <text evidence="1">The sequence shown here is derived from an EMBL/GenBank/DDBJ whole genome shotgun (WGS) entry which is preliminary data.</text>
</comment>
<reference evidence="1" key="1">
    <citation type="submission" date="2023-11" db="EMBL/GenBank/DDBJ databases">
        <title>Genome assemblies of two species of porcelain crab, Petrolisthes cinctipes and Petrolisthes manimaculis (Anomura: Porcellanidae).</title>
        <authorList>
            <person name="Angst P."/>
        </authorList>
    </citation>
    <scope>NUCLEOTIDE SEQUENCE</scope>
    <source>
        <strain evidence="1">PB745_02</strain>
        <tissue evidence="1">Gill</tissue>
    </source>
</reference>
<sequence length="43" mass="4816">VCTYLPLLLKIKSDFYSHATSVQRIIHFIGNVEDECSIGPPPL</sequence>
<keyword evidence="2" id="KW-1185">Reference proteome</keyword>